<dbReference type="RefSeq" id="WP_100989681.1">
    <property type="nucleotide sequence ID" value="NZ_CP025096.1"/>
</dbReference>
<name>A0A2K8Z1C7_9BACT</name>
<dbReference type="InterPro" id="IPR032710">
    <property type="entry name" value="NTF2-like_dom_sf"/>
</dbReference>
<accession>A0A2K8Z1C7</accession>
<proteinExistence type="predicted"/>
<dbReference type="OrthoDB" id="956787at2"/>
<evidence type="ECO:0000313" key="1">
    <source>
        <dbReference type="EMBL" id="AUD03614.1"/>
    </source>
</evidence>
<dbReference type="EMBL" id="CP025096">
    <property type="protein sequence ID" value="AUD03614.1"/>
    <property type="molecule type" value="Genomic_DNA"/>
</dbReference>
<dbReference type="Proteomes" id="UP000232883">
    <property type="component" value="Chromosome"/>
</dbReference>
<sequence length="157" mass="17755">MSTSRSIIDVVYGVFADNNISRILPVLDEKIVFRISAYGPADGEYHGRSGFLTMMSSIYKRCENLSVNSLVYFMPDSDQPQDVLITTGVFAGKLLIDNEPAVFPFLHYWQVKNDKVVELRAFNWDSASLFDRLQQNNKEPDHLANRHHSGNGNSPQS</sequence>
<organism evidence="1 2">
    <name type="scientific">Spirosoma pollinicola</name>
    <dbReference type="NCBI Taxonomy" id="2057025"/>
    <lineage>
        <taxon>Bacteria</taxon>
        <taxon>Pseudomonadati</taxon>
        <taxon>Bacteroidota</taxon>
        <taxon>Cytophagia</taxon>
        <taxon>Cytophagales</taxon>
        <taxon>Cytophagaceae</taxon>
        <taxon>Spirosoma</taxon>
    </lineage>
</organism>
<dbReference type="KEGG" id="spir:CWM47_18350"/>
<reference evidence="1 2" key="1">
    <citation type="submission" date="2017-11" db="EMBL/GenBank/DDBJ databases">
        <title>Taxonomic description and genome sequences of Spirosoma HA7 sp. nov., isolated from pollen microhabitat of Corylus avellana.</title>
        <authorList>
            <person name="Ambika Manirajan B."/>
            <person name="Suarez C."/>
            <person name="Ratering S."/>
            <person name="Geissler-Plaum R."/>
            <person name="Cardinale M."/>
            <person name="Sylvia S."/>
        </authorList>
    </citation>
    <scope>NUCLEOTIDE SEQUENCE [LARGE SCALE GENOMIC DNA]</scope>
    <source>
        <strain evidence="1 2">HA7</strain>
    </source>
</reference>
<evidence type="ECO:0008006" key="3">
    <source>
        <dbReference type="Google" id="ProtNLM"/>
    </source>
</evidence>
<evidence type="ECO:0000313" key="2">
    <source>
        <dbReference type="Proteomes" id="UP000232883"/>
    </source>
</evidence>
<gene>
    <name evidence="1" type="ORF">CWM47_18350</name>
</gene>
<keyword evidence="2" id="KW-1185">Reference proteome</keyword>
<dbReference type="Gene3D" id="3.10.450.50">
    <property type="match status" value="1"/>
</dbReference>
<protein>
    <recommendedName>
        <fullName evidence="3">SnoaL-like domain-containing protein</fullName>
    </recommendedName>
</protein>
<dbReference type="AlphaFoldDB" id="A0A2K8Z1C7"/>
<dbReference type="SUPFAM" id="SSF54427">
    <property type="entry name" value="NTF2-like"/>
    <property type="match status" value="1"/>
</dbReference>